<gene>
    <name evidence="3" type="ORF">AZJ28_09210</name>
</gene>
<dbReference type="Proteomes" id="UP000315060">
    <property type="component" value="Unassembled WGS sequence"/>
</dbReference>
<organism evidence="3 4">
    <name type="scientific">Streptococcus pneumoniae</name>
    <dbReference type="NCBI Taxonomy" id="1313"/>
    <lineage>
        <taxon>Bacteria</taxon>
        <taxon>Bacillati</taxon>
        <taxon>Bacillota</taxon>
        <taxon>Bacilli</taxon>
        <taxon>Lactobacillales</taxon>
        <taxon>Streptococcaceae</taxon>
        <taxon>Streptococcus</taxon>
    </lineage>
</organism>
<accession>A0A0T8LR20</accession>
<evidence type="ECO:0000259" key="2">
    <source>
        <dbReference type="Pfam" id="PF12182"/>
    </source>
</evidence>
<name>A0A0T8LR20_STREE</name>
<comment type="caution">
    <text evidence="3">The sequence shown here is derived from an EMBL/GenBank/DDBJ whole genome shotgun (WGS) entry which is preliminary data.</text>
</comment>
<reference evidence="3 4" key="1">
    <citation type="submission" date="2019-07" db="EMBL/GenBank/DDBJ databases">
        <authorList>
            <person name="Mohale T."/>
        </authorList>
    </citation>
    <scope>NUCLEOTIDE SEQUENCE [LARGE SCALE GENOMIC DNA]</scope>
    <source>
        <strain evidence="3 4">NTPn 59</strain>
    </source>
</reference>
<sequence>MTPFFELVILGELLVRENFSKLVAERKSIMKLKRFTLSLASLASFSLLVACSQRAQQVQQPVAQQQVQQPAQQNTNTANAGGNQNQAAPVQNQPVAQPTDIDGTYTGQDDGDRITLVVTGTTGTWTELESDGDQKVKQVTFDSANQRMIIGDDVKIYTVNGNQIVVDDMDRDPSDQIVLTK</sequence>
<dbReference type="NCBIfam" id="NF040528">
    <property type="entry name" value="SP_0198_lipo"/>
    <property type="match status" value="1"/>
</dbReference>
<protein>
    <recommendedName>
        <fullName evidence="2">DUF3642 domain-containing protein</fullName>
    </recommendedName>
</protein>
<dbReference type="AlphaFoldDB" id="A0A0T8LR20"/>
<dbReference type="InterPro" id="IPR020961">
    <property type="entry name" value="DUF3642_lipo"/>
</dbReference>
<proteinExistence type="predicted"/>
<evidence type="ECO:0000313" key="4">
    <source>
        <dbReference type="Proteomes" id="UP000315060"/>
    </source>
</evidence>
<dbReference type="Pfam" id="PF12182">
    <property type="entry name" value="DUF3642"/>
    <property type="match status" value="1"/>
</dbReference>
<feature type="domain" description="DUF3642" evidence="2">
    <location>
        <begin position="97"/>
        <end position="181"/>
    </location>
</feature>
<dbReference type="InterPro" id="IPR027279">
    <property type="entry name" value="D_amino_pept/lipop_sf"/>
</dbReference>
<evidence type="ECO:0000313" key="3">
    <source>
        <dbReference type="EMBL" id="TVX68210.1"/>
    </source>
</evidence>
<dbReference type="EMBL" id="VMYC01000162">
    <property type="protein sequence ID" value="TVX68210.1"/>
    <property type="molecule type" value="Genomic_DNA"/>
</dbReference>
<feature type="region of interest" description="Disordered" evidence="1">
    <location>
        <begin position="67"/>
        <end position="89"/>
    </location>
</feature>
<dbReference type="Gene3D" id="2.40.128.50">
    <property type="match status" value="1"/>
</dbReference>
<evidence type="ECO:0000256" key="1">
    <source>
        <dbReference type="SAM" id="MobiDB-lite"/>
    </source>
</evidence>